<feature type="domain" description="SWIM-type" evidence="7">
    <location>
        <begin position="593"/>
        <end position="629"/>
    </location>
</feature>
<dbReference type="Pfam" id="PF10551">
    <property type="entry name" value="MULE"/>
    <property type="match status" value="1"/>
</dbReference>
<dbReference type="KEGG" id="nnu:104598679"/>
<dbReference type="eggNOG" id="ENOG502QSJE">
    <property type="taxonomic scope" value="Eukaryota"/>
</dbReference>
<dbReference type="GO" id="GO:0006355">
    <property type="term" value="P:regulation of DNA-templated transcription"/>
    <property type="evidence" value="ECO:0007669"/>
    <property type="project" value="UniProtKB-UniRule"/>
</dbReference>
<evidence type="ECO:0000256" key="2">
    <source>
        <dbReference type="ARBA" id="ARBA00022723"/>
    </source>
</evidence>
<proteinExistence type="inferred from homology"/>
<evidence type="ECO:0000313" key="9">
    <source>
        <dbReference type="RefSeq" id="XP_010259163.1"/>
    </source>
</evidence>
<dbReference type="InterPro" id="IPR007527">
    <property type="entry name" value="Znf_SWIM"/>
</dbReference>
<accession>A0A1U7ZZ66</accession>
<dbReference type="OMA" id="IWLFTTW"/>
<name>A0A1U7ZZ66_NELNU</name>
<keyword evidence="3 5" id="KW-0863">Zinc-finger</keyword>
<dbReference type="AlphaFoldDB" id="A0A1U7ZZ66"/>
<reference evidence="9 10" key="1">
    <citation type="submission" date="2025-04" db="UniProtKB">
        <authorList>
            <consortium name="RefSeq"/>
        </authorList>
    </citation>
    <scope>IDENTIFICATION</scope>
</reference>
<dbReference type="SMART" id="SM00575">
    <property type="entry name" value="ZnF_PMZ"/>
    <property type="match status" value="1"/>
</dbReference>
<dbReference type="GeneID" id="104598679"/>
<dbReference type="GO" id="GO:0008270">
    <property type="term" value="F:zinc ion binding"/>
    <property type="evidence" value="ECO:0007669"/>
    <property type="project" value="UniProtKB-UniRule"/>
</dbReference>
<dbReference type="InterPro" id="IPR018289">
    <property type="entry name" value="MULE_transposase_dom"/>
</dbReference>
<dbReference type="InterPro" id="IPR006564">
    <property type="entry name" value="Znf_PMZ"/>
</dbReference>
<evidence type="ECO:0000256" key="1">
    <source>
        <dbReference type="ARBA" id="ARBA00005889"/>
    </source>
</evidence>
<dbReference type="GO" id="GO:0005634">
    <property type="term" value="C:nucleus"/>
    <property type="evidence" value="ECO:0007669"/>
    <property type="project" value="UniProtKB-SubCell"/>
</dbReference>
<protein>
    <recommendedName>
        <fullName evidence="6">Protein FAR1-RELATED SEQUENCE</fullName>
    </recommendedName>
</protein>
<dbReference type="PROSITE" id="PS50966">
    <property type="entry name" value="ZF_SWIM"/>
    <property type="match status" value="1"/>
</dbReference>
<evidence type="ECO:0000256" key="3">
    <source>
        <dbReference type="ARBA" id="ARBA00022771"/>
    </source>
</evidence>
<comment type="function">
    <text evidence="6">Putative transcription activator involved in regulating light control of development.</text>
</comment>
<evidence type="ECO:0000313" key="8">
    <source>
        <dbReference type="Proteomes" id="UP000189703"/>
    </source>
</evidence>
<evidence type="ECO:0000313" key="10">
    <source>
        <dbReference type="RefSeq" id="XP_010259169.1"/>
    </source>
</evidence>
<dbReference type="RefSeq" id="XP_010259169.1">
    <property type="nucleotide sequence ID" value="XM_010260867.2"/>
</dbReference>
<evidence type="ECO:0000259" key="7">
    <source>
        <dbReference type="PROSITE" id="PS50966"/>
    </source>
</evidence>
<comment type="subcellular location">
    <subcellularLocation>
        <location evidence="6">Nucleus</location>
    </subcellularLocation>
</comment>
<evidence type="ECO:0000256" key="5">
    <source>
        <dbReference type="PROSITE-ProRule" id="PRU00325"/>
    </source>
</evidence>
<dbReference type="Pfam" id="PF04434">
    <property type="entry name" value="SWIM"/>
    <property type="match status" value="1"/>
</dbReference>
<organism evidence="8 10">
    <name type="scientific">Nelumbo nucifera</name>
    <name type="common">Sacred lotus</name>
    <dbReference type="NCBI Taxonomy" id="4432"/>
    <lineage>
        <taxon>Eukaryota</taxon>
        <taxon>Viridiplantae</taxon>
        <taxon>Streptophyta</taxon>
        <taxon>Embryophyta</taxon>
        <taxon>Tracheophyta</taxon>
        <taxon>Spermatophyta</taxon>
        <taxon>Magnoliopsida</taxon>
        <taxon>Proteales</taxon>
        <taxon>Nelumbonaceae</taxon>
        <taxon>Nelumbo</taxon>
    </lineage>
</organism>
<gene>
    <name evidence="9 10" type="primary">LOC104598679</name>
</gene>
<keyword evidence="4 6" id="KW-0862">Zinc</keyword>
<dbReference type="PANTHER" id="PTHR31669">
    <property type="entry name" value="PROTEIN FAR1-RELATED SEQUENCE 10-RELATED"/>
    <property type="match status" value="1"/>
</dbReference>
<dbReference type="Proteomes" id="UP000189703">
    <property type="component" value="Unplaced"/>
</dbReference>
<keyword evidence="8" id="KW-1185">Reference proteome</keyword>
<evidence type="ECO:0000256" key="4">
    <source>
        <dbReference type="ARBA" id="ARBA00022833"/>
    </source>
</evidence>
<dbReference type="InterPro" id="IPR031052">
    <property type="entry name" value="FHY3/FAR1"/>
</dbReference>
<sequence>MEKSSGMVVFWTALEKQNNMEEEPVGQGKELVDAFVTLEDEGEECCVVEDVEVPMVLDDAKKEDSINIELSKCLVGGIIEPTLDMEFASEEDARNFYNAYAKQMGFSIRVNSYYRSKKDNSIISREFCCSKEGYRREKRVRKIDSSDDTKKRRARPITREGCKALMTVRRRDSGKWYVAKLEKNHNHELVTPAMRHFLRSHRQDYDPKKSLIDTLGSPLMGSSSTLNVFSEDCGGFSKMGFAAPDHNNYIGKGRLSTFGMDAQSLLGFFKIMQMNDPAFFYAIQVDEEDRLSSVFWVDTRSRIAYNCFSDVVAFDTTYQVNQYKMPFAPFTGVNHHKQSVLFGCALLADETESTFVWLFKTWLEAMSGRQPDLIITDHDLAIKNAVARVFPESCHRYCKWHILSKMPKELGHIYSTLPKTFQLEFEKCINKSEMTEEFELAWDSLLDKYNLRGNEWLQSLYFDRKEWVPTYLRNAFFAGMSASQRSGNVNSLFDGYVNARTTLQDFAEQYEKALDDRFEKEARAEFDTFYTKPVLKTPLPIEKQAAEIYTRKIFSIFQEEIFESLVLAVKKSGEDGETSIYGVARFDEEHKIYSVAFNVSDQRASCSCKMFESEGIICRHVLAVFKATNVFMLPAHYILKRWTRSAKDEVGLGMLPSVEMQAHSQKAKNLQYSILYQEAIKCAEEGVASDHSFRVALSALQEARYKILDAKKNAANASKIETMDTASYQEGNNTTGSQVHGSIQITAIDTEKIRNESRTSNNRPKSVLEQSASRISTCTKCECPGHDSHTCLWLKDPGTNTILGQQNRNLVSMVSPCGAQDNVPQS</sequence>
<dbReference type="RefSeq" id="XP_010259163.1">
    <property type="nucleotide sequence ID" value="XM_010260861.1"/>
</dbReference>
<dbReference type="Pfam" id="PF03101">
    <property type="entry name" value="FAR1"/>
    <property type="match status" value="1"/>
</dbReference>
<keyword evidence="6" id="KW-0539">Nucleus</keyword>
<evidence type="ECO:0000256" key="6">
    <source>
        <dbReference type="RuleBase" id="RU367018"/>
    </source>
</evidence>
<comment type="similarity">
    <text evidence="1 6">Belongs to the FHY3/FAR1 family.</text>
</comment>
<dbReference type="STRING" id="4432.A0A1U7ZZ66"/>
<keyword evidence="2 6" id="KW-0479">Metal-binding</keyword>
<dbReference type="OrthoDB" id="1927586at2759"/>
<dbReference type="PANTHER" id="PTHR31669:SF157">
    <property type="entry name" value="PROTEIN FAR1-RELATED SEQUENCE"/>
    <property type="match status" value="1"/>
</dbReference>
<dbReference type="InterPro" id="IPR004330">
    <property type="entry name" value="FAR1_DNA_bnd_dom"/>
</dbReference>